<dbReference type="GO" id="GO:0044038">
    <property type="term" value="P:cell wall macromolecule biosynthetic process"/>
    <property type="evidence" value="ECO:0007669"/>
    <property type="project" value="TreeGrafter"/>
</dbReference>
<keyword evidence="7" id="KW-0479">Metal-binding</keyword>
<keyword evidence="6 8" id="KW-0472">Membrane</keyword>
<feature type="transmembrane region" description="Helical" evidence="8">
    <location>
        <begin position="337"/>
        <end position="355"/>
    </location>
</feature>
<comment type="subcellular location">
    <subcellularLocation>
        <location evidence="1">Cell membrane</location>
        <topology evidence="1">Multi-pass membrane protein</topology>
    </subcellularLocation>
</comment>
<feature type="binding site" evidence="7">
    <location>
        <position position="227"/>
    </location>
    <ligand>
        <name>Mg(2+)</name>
        <dbReference type="ChEBI" id="CHEBI:18420"/>
    </ligand>
</feature>
<reference evidence="9 10" key="1">
    <citation type="submission" date="2017-04" db="EMBL/GenBank/DDBJ databases">
        <title>Unexpected and diverse lifestyles within the genus Limnohabitans.</title>
        <authorList>
            <person name="Kasalicky V."/>
            <person name="Mehrshad M."/>
            <person name="Andrei S.-A."/>
            <person name="Salcher M."/>
            <person name="Kratochvilova H."/>
            <person name="Simek K."/>
            <person name="Ghai R."/>
        </authorList>
    </citation>
    <scope>NUCLEOTIDE SEQUENCE [LARGE SCALE GENOMIC DNA]</scope>
    <source>
        <strain evidence="9 10">II-B4</strain>
    </source>
</reference>
<evidence type="ECO:0000256" key="2">
    <source>
        <dbReference type="ARBA" id="ARBA00022475"/>
    </source>
</evidence>
<feature type="transmembrane region" description="Helical" evidence="8">
    <location>
        <begin position="175"/>
        <end position="192"/>
    </location>
</feature>
<keyword evidence="2" id="KW-1003">Cell membrane</keyword>
<dbReference type="GO" id="GO:0046872">
    <property type="term" value="F:metal ion binding"/>
    <property type="evidence" value="ECO:0007669"/>
    <property type="project" value="UniProtKB-KW"/>
</dbReference>
<keyword evidence="4 8" id="KW-0812">Transmembrane</keyword>
<evidence type="ECO:0008006" key="11">
    <source>
        <dbReference type="Google" id="ProtNLM"/>
    </source>
</evidence>
<dbReference type="EMBL" id="NESN01000006">
    <property type="protein sequence ID" value="PUE51555.1"/>
    <property type="molecule type" value="Genomic_DNA"/>
</dbReference>
<evidence type="ECO:0000256" key="7">
    <source>
        <dbReference type="PIRSR" id="PIRSR600715-1"/>
    </source>
</evidence>
<dbReference type="Pfam" id="PF00953">
    <property type="entry name" value="Glycos_transf_4"/>
    <property type="match status" value="1"/>
</dbReference>
<name>A0A315E4P4_9BURK</name>
<feature type="transmembrane region" description="Helical" evidence="8">
    <location>
        <begin position="15"/>
        <end position="35"/>
    </location>
</feature>
<feature type="transmembrane region" description="Helical" evidence="8">
    <location>
        <begin position="251"/>
        <end position="272"/>
    </location>
</feature>
<keyword evidence="7" id="KW-0460">Magnesium</keyword>
<keyword evidence="10" id="KW-1185">Reference proteome</keyword>
<evidence type="ECO:0000256" key="6">
    <source>
        <dbReference type="ARBA" id="ARBA00023136"/>
    </source>
</evidence>
<feature type="binding site" evidence="7">
    <location>
        <position position="167"/>
    </location>
    <ligand>
        <name>Mg(2+)</name>
        <dbReference type="ChEBI" id="CHEBI:18420"/>
    </ligand>
</feature>
<feature type="transmembrane region" description="Helical" evidence="8">
    <location>
        <begin position="198"/>
        <end position="216"/>
    </location>
</feature>
<dbReference type="InterPro" id="IPR000715">
    <property type="entry name" value="Glycosyl_transferase_4"/>
</dbReference>
<dbReference type="RefSeq" id="WP_108313676.1">
    <property type="nucleotide sequence ID" value="NZ_NESN01000006.1"/>
</dbReference>
<proteinExistence type="predicted"/>
<accession>A0A315E4P4</accession>
<evidence type="ECO:0000256" key="8">
    <source>
        <dbReference type="SAM" id="Phobius"/>
    </source>
</evidence>
<keyword evidence="5 8" id="KW-1133">Transmembrane helix</keyword>
<comment type="caution">
    <text evidence="9">The sequence shown here is derived from an EMBL/GenBank/DDBJ whole genome shotgun (WGS) entry which is preliminary data.</text>
</comment>
<dbReference type="CDD" id="cd06912">
    <property type="entry name" value="GT_MraY_like"/>
    <property type="match status" value="1"/>
</dbReference>
<dbReference type="GO" id="GO:0009103">
    <property type="term" value="P:lipopolysaccharide biosynthetic process"/>
    <property type="evidence" value="ECO:0007669"/>
    <property type="project" value="TreeGrafter"/>
</dbReference>
<feature type="transmembrane region" description="Helical" evidence="8">
    <location>
        <begin position="62"/>
        <end position="79"/>
    </location>
</feature>
<feature type="transmembrane region" description="Helical" evidence="8">
    <location>
        <begin position="109"/>
        <end position="128"/>
    </location>
</feature>
<dbReference type="OrthoDB" id="9783652at2"/>
<gene>
    <name evidence="9" type="ORF">B9Z37_14170</name>
</gene>
<dbReference type="AlphaFoldDB" id="A0A315E4P4"/>
<protein>
    <recommendedName>
        <fullName evidence="11">Glycosyl transferase</fullName>
    </recommendedName>
</protein>
<dbReference type="PANTHER" id="PTHR22926:SF3">
    <property type="entry name" value="UNDECAPRENYL-PHOSPHATE ALPHA-N-ACETYLGLUCOSAMINYL 1-PHOSPHATE TRANSFERASE"/>
    <property type="match status" value="1"/>
</dbReference>
<evidence type="ECO:0000256" key="4">
    <source>
        <dbReference type="ARBA" id="ARBA00022692"/>
    </source>
</evidence>
<dbReference type="GO" id="GO:0005886">
    <property type="term" value="C:plasma membrane"/>
    <property type="evidence" value="ECO:0007669"/>
    <property type="project" value="UniProtKB-SubCell"/>
</dbReference>
<feature type="transmembrane region" description="Helical" evidence="8">
    <location>
        <begin position="228"/>
        <end position="245"/>
    </location>
</feature>
<evidence type="ECO:0000313" key="10">
    <source>
        <dbReference type="Proteomes" id="UP000250790"/>
    </source>
</evidence>
<dbReference type="GO" id="GO:0016780">
    <property type="term" value="F:phosphotransferase activity, for other substituted phosphate groups"/>
    <property type="evidence" value="ECO:0007669"/>
    <property type="project" value="InterPro"/>
</dbReference>
<sequence length="374" mass="41291">MNPLNALQGVFQSPTLHAAAWGFVSTFLLCVLLVITKRWHGALTMDFTDGVQKFHTAPTPRVGGVPIVLGLIVAWAKTPPDVKEMLTPILFAGMPAFLFGVAEDITKRVGVMQRLLATMASGLLAWWITDYSLSRVDIWGVDWFMKFTFVSVVFTAFAVGGVANSINIIDGFNGLSSTMSTLAFIGFGMIAWQVGDKTLASTSLILAACVWGFFWVNWPFGKLFLGDGGSYFIGFALAWVAVLLIERNPSVSAFAAVVICVHPVTEVVFSIFRRKIRKEHPGMPDRLHFHSLVKRRYVARWFGYYSNAVRNSITGALIGFMTLSAIVLASFTYSSTVLSVFVFFALALGYVAIYARMVRHCWCSPVTFLFLKPT</sequence>
<evidence type="ECO:0000313" key="9">
    <source>
        <dbReference type="EMBL" id="PUE51555.1"/>
    </source>
</evidence>
<evidence type="ECO:0000256" key="1">
    <source>
        <dbReference type="ARBA" id="ARBA00004651"/>
    </source>
</evidence>
<dbReference type="Proteomes" id="UP000250790">
    <property type="component" value="Unassembled WGS sequence"/>
</dbReference>
<dbReference type="PANTHER" id="PTHR22926">
    <property type="entry name" value="PHOSPHO-N-ACETYLMURAMOYL-PENTAPEPTIDE-TRANSFERASE"/>
    <property type="match status" value="1"/>
</dbReference>
<dbReference type="GO" id="GO:0071555">
    <property type="term" value="P:cell wall organization"/>
    <property type="evidence" value="ECO:0007669"/>
    <property type="project" value="TreeGrafter"/>
</dbReference>
<evidence type="ECO:0000256" key="5">
    <source>
        <dbReference type="ARBA" id="ARBA00022989"/>
    </source>
</evidence>
<organism evidence="9 10">
    <name type="scientific">Limnohabitans parvus II-B4</name>
    <dbReference type="NCBI Taxonomy" id="1293052"/>
    <lineage>
        <taxon>Bacteria</taxon>
        <taxon>Pseudomonadati</taxon>
        <taxon>Pseudomonadota</taxon>
        <taxon>Betaproteobacteria</taxon>
        <taxon>Burkholderiales</taxon>
        <taxon>Comamonadaceae</taxon>
        <taxon>Limnohabitans</taxon>
    </lineage>
</organism>
<comment type="cofactor">
    <cofactor evidence="7">
        <name>Mg(2+)</name>
        <dbReference type="ChEBI" id="CHEBI:18420"/>
    </cofactor>
</comment>
<feature type="transmembrane region" description="Helical" evidence="8">
    <location>
        <begin position="313"/>
        <end position="331"/>
    </location>
</feature>
<feature type="transmembrane region" description="Helical" evidence="8">
    <location>
        <begin position="143"/>
        <end position="163"/>
    </location>
</feature>
<evidence type="ECO:0000256" key="3">
    <source>
        <dbReference type="ARBA" id="ARBA00022679"/>
    </source>
</evidence>
<keyword evidence="3" id="KW-0808">Transferase</keyword>
<feature type="transmembrane region" description="Helical" evidence="8">
    <location>
        <begin position="85"/>
        <end position="102"/>
    </location>
</feature>